<feature type="repeat" description="WD" evidence="5">
    <location>
        <begin position="54"/>
        <end position="88"/>
    </location>
</feature>
<dbReference type="Pfam" id="PF00400">
    <property type="entry name" value="WD40"/>
    <property type="match status" value="5"/>
</dbReference>
<feature type="repeat" description="WD" evidence="5">
    <location>
        <begin position="131"/>
        <end position="172"/>
    </location>
</feature>
<feature type="repeat" description="WD" evidence="5">
    <location>
        <begin position="3"/>
        <end position="44"/>
    </location>
</feature>
<evidence type="ECO:0000256" key="4">
    <source>
        <dbReference type="ARBA" id="ARBA00023329"/>
    </source>
</evidence>
<dbReference type="CDD" id="cd00200">
    <property type="entry name" value="WD40"/>
    <property type="match status" value="1"/>
</dbReference>
<protein>
    <submittedName>
        <fullName evidence="6">Uncharacterized protein</fullName>
    </submittedName>
</protein>
<proteinExistence type="predicted"/>
<dbReference type="GO" id="GO:0006886">
    <property type="term" value="P:intracellular protein transport"/>
    <property type="evidence" value="ECO:0007669"/>
    <property type="project" value="TreeGrafter"/>
</dbReference>
<dbReference type="PRINTS" id="PR00320">
    <property type="entry name" value="GPROTEINBRPT"/>
</dbReference>
<accession>A0A9D4ZLB1</accession>
<evidence type="ECO:0000313" key="7">
    <source>
        <dbReference type="Proteomes" id="UP000886520"/>
    </source>
</evidence>
<dbReference type="InterPro" id="IPR019775">
    <property type="entry name" value="WD40_repeat_CS"/>
</dbReference>
<dbReference type="GO" id="GO:0006888">
    <property type="term" value="P:endoplasmic reticulum to Golgi vesicle-mediated transport"/>
    <property type="evidence" value="ECO:0007669"/>
    <property type="project" value="TreeGrafter"/>
</dbReference>
<feature type="repeat" description="WD" evidence="5">
    <location>
        <begin position="232"/>
        <end position="273"/>
    </location>
</feature>
<keyword evidence="2 5" id="KW-0853">WD repeat</keyword>
<evidence type="ECO:0000256" key="3">
    <source>
        <dbReference type="ARBA" id="ARBA00022737"/>
    </source>
</evidence>
<dbReference type="OrthoDB" id="10261470at2759"/>
<dbReference type="PROSITE" id="PS50294">
    <property type="entry name" value="WD_REPEATS_REGION"/>
    <property type="match status" value="4"/>
</dbReference>
<dbReference type="GO" id="GO:0006891">
    <property type="term" value="P:intra-Golgi vesicle-mediated transport"/>
    <property type="evidence" value="ECO:0007669"/>
    <property type="project" value="TreeGrafter"/>
</dbReference>
<dbReference type="PROSITE" id="PS00678">
    <property type="entry name" value="WD_REPEATS_1"/>
    <property type="match status" value="3"/>
</dbReference>
<dbReference type="AlphaFoldDB" id="A0A9D4ZLB1"/>
<dbReference type="PANTHER" id="PTHR19876:SF1">
    <property type="entry name" value="COATOMER SUBUNIT ALPHA"/>
    <property type="match status" value="1"/>
</dbReference>
<dbReference type="SMART" id="SM00320">
    <property type="entry name" value="WD40"/>
    <property type="match status" value="6"/>
</dbReference>
<dbReference type="SUPFAM" id="SSF50978">
    <property type="entry name" value="WD40 repeat-like"/>
    <property type="match status" value="1"/>
</dbReference>
<evidence type="ECO:0000313" key="6">
    <source>
        <dbReference type="EMBL" id="KAI5079883.1"/>
    </source>
</evidence>
<dbReference type="GO" id="GO:0006890">
    <property type="term" value="P:retrograde vesicle-mediated transport, Golgi to endoplasmic reticulum"/>
    <property type="evidence" value="ECO:0007669"/>
    <property type="project" value="TreeGrafter"/>
</dbReference>
<sequence>MLFESESSRVKGLSFHRRLPWILASLHSGAIQLWDYQSGALLHSFHDAHDGLPVRSIDFHKSQPLFVSGGDDAKIKVFDVDKRTCLSTLLGHSDYIRTVQFHEEHPWIVSASDDHSVRIWNWESRHCISLLTGHTHYTMCASFHIKEDLLVSASLDHTLRVWDLSSLREKTTSPTEDPINLEAKYVLDGHNLGVNWASFHPSLPLIVSAADDHQVKLWEMSDGKVWQGTTLHANHGGNVTCVIFDAKQGVIVSSSEDKSICVWDMTKEACVETFTREMFNAFGSLLHILR</sequence>
<dbReference type="Gene3D" id="2.130.10.10">
    <property type="entry name" value="YVTN repeat-like/Quinoprotein amine dehydrogenase"/>
    <property type="match status" value="1"/>
</dbReference>
<dbReference type="Proteomes" id="UP000886520">
    <property type="component" value="Chromosome 5"/>
</dbReference>
<dbReference type="InterPro" id="IPR036322">
    <property type="entry name" value="WD40_repeat_dom_sf"/>
</dbReference>
<dbReference type="EMBL" id="JABFUD020000005">
    <property type="protein sequence ID" value="KAI5079883.1"/>
    <property type="molecule type" value="Genomic_DNA"/>
</dbReference>
<evidence type="ECO:0000256" key="2">
    <source>
        <dbReference type="ARBA" id="ARBA00022574"/>
    </source>
</evidence>
<gene>
    <name evidence="6" type="ORF">GOP47_0005362</name>
</gene>
<dbReference type="PROSITE" id="PS50082">
    <property type="entry name" value="WD_REPEATS_2"/>
    <property type="match status" value="6"/>
</dbReference>
<dbReference type="InterPro" id="IPR020472">
    <property type="entry name" value="WD40_PAC1"/>
</dbReference>
<evidence type="ECO:0000256" key="5">
    <source>
        <dbReference type="PROSITE-ProRule" id="PRU00221"/>
    </source>
</evidence>
<keyword evidence="4" id="KW-0968">Cytoplasmic vesicle</keyword>
<evidence type="ECO:0000256" key="1">
    <source>
        <dbReference type="ARBA" id="ARBA00004156"/>
    </source>
</evidence>
<keyword evidence="7" id="KW-1185">Reference proteome</keyword>
<dbReference type="GO" id="GO:0030126">
    <property type="term" value="C:COPI vesicle coat"/>
    <property type="evidence" value="ECO:0007669"/>
    <property type="project" value="TreeGrafter"/>
</dbReference>
<dbReference type="InterPro" id="IPR001680">
    <property type="entry name" value="WD40_rpt"/>
</dbReference>
<feature type="repeat" description="WD" evidence="5">
    <location>
        <begin position="89"/>
        <end position="130"/>
    </location>
</feature>
<feature type="repeat" description="WD" evidence="5">
    <location>
        <begin position="187"/>
        <end position="224"/>
    </location>
</feature>
<keyword evidence="3" id="KW-0677">Repeat</keyword>
<comment type="subcellular location">
    <subcellularLocation>
        <location evidence="1">Cytoplasmic vesicle membrane</location>
    </subcellularLocation>
</comment>
<name>A0A9D4ZLB1_ADICA</name>
<dbReference type="PANTHER" id="PTHR19876">
    <property type="entry name" value="COATOMER"/>
    <property type="match status" value="1"/>
</dbReference>
<dbReference type="InterPro" id="IPR050844">
    <property type="entry name" value="Coatomer_complex_subunit"/>
</dbReference>
<organism evidence="6 7">
    <name type="scientific">Adiantum capillus-veneris</name>
    <name type="common">Maidenhair fern</name>
    <dbReference type="NCBI Taxonomy" id="13818"/>
    <lineage>
        <taxon>Eukaryota</taxon>
        <taxon>Viridiplantae</taxon>
        <taxon>Streptophyta</taxon>
        <taxon>Embryophyta</taxon>
        <taxon>Tracheophyta</taxon>
        <taxon>Polypodiopsida</taxon>
        <taxon>Polypodiidae</taxon>
        <taxon>Polypodiales</taxon>
        <taxon>Pteridineae</taxon>
        <taxon>Pteridaceae</taxon>
        <taxon>Vittarioideae</taxon>
        <taxon>Adiantum</taxon>
    </lineage>
</organism>
<reference evidence="6 7" key="1">
    <citation type="submission" date="2021-01" db="EMBL/GenBank/DDBJ databases">
        <title>Adiantum capillus-veneris genome.</title>
        <authorList>
            <person name="Fang Y."/>
            <person name="Liao Q."/>
        </authorList>
    </citation>
    <scope>NUCLEOTIDE SEQUENCE [LARGE SCALE GENOMIC DNA]</scope>
    <source>
        <strain evidence="6">H3</strain>
        <tissue evidence="6">Leaf</tissue>
    </source>
</reference>
<comment type="caution">
    <text evidence="6">The sequence shown here is derived from an EMBL/GenBank/DDBJ whole genome shotgun (WGS) entry which is preliminary data.</text>
</comment>
<dbReference type="InterPro" id="IPR015943">
    <property type="entry name" value="WD40/YVTN_repeat-like_dom_sf"/>
</dbReference>